<keyword evidence="3" id="KW-1185">Reference proteome</keyword>
<sequence length="115" mass="12311">MMSLLCVSCSSDDDSGEPTGGEAEVAIVSSGDVEFSFDDSARFYASSTNKMYGEGELNGDYLKPIESVENSNQAFITFSSPSDETTFLPNVTATKIQTKNASLTTTEFDAMEDDA</sequence>
<evidence type="ECO:0000313" key="3">
    <source>
        <dbReference type="Proteomes" id="UP000324376"/>
    </source>
</evidence>
<feature type="region of interest" description="Disordered" evidence="1">
    <location>
        <begin position="1"/>
        <end position="22"/>
    </location>
</feature>
<gene>
    <name evidence="2" type="ORF">BD809_11431</name>
</gene>
<dbReference type="Proteomes" id="UP000324376">
    <property type="component" value="Unassembled WGS sequence"/>
</dbReference>
<reference evidence="2 3" key="1">
    <citation type="submission" date="2019-07" db="EMBL/GenBank/DDBJ databases">
        <title>Genomic Encyclopedia of Archaeal and Bacterial Type Strains, Phase II (KMG-II): from individual species to whole genera.</title>
        <authorList>
            <person name="Goeker M."/>
        </authorList>
    </citation>
    <scope>NUCLEOTIDE SEQUENCE [LARGE SCALE GENOMIC DNA]</scope>
    <source>
        <strain evidence="2 3">DSM 17527</strain>
    </source>
</reference>
<comment type="caution">
    <text evidence="2">The sequence shown here is derived from an EMBL/GenBank/DDBJ whole genome shotgun (WGS) entry which is preliminary data.</text>
</comment>
<organism evidence="2 3">
    <name type="scientific">Aquimarina intermedia</name>
    <dbReference type="NCBI Taxonomy" id="350814"/>
    <lineage>
        <taxon>Bacteria</taxon>
        <taxon>Pseudomonadati</taxon>
        <taxon>Bacteroidota</taxon>
        <taxon>Flavobacteriia</taxon>
        <taxon>Flavobacteriales</taxon>
        <taxon>Flavobacteriaceae</taxon>
        <taxon>Aquimarina</taxon>
    </lineage>
</organism>
<proteinExistence type="predicted"/>
<feature type="compositionally biased region" description="Low complexity" evidence="1">
    <location>
        <begin position="1"/>
        <end position="10"/>
    </location>
</feature>
<evidence type="ECO:0000313" key="2">
    <source>
        <dbReference type="EMBL" id="TYP70021.1"/>
    </source>
</evidence>
<accession>A0A5S5BS55</accession>
<protein>
    <submittedName>
        <fullName evidence="2">Uncharacterized protein</fullName>
    </submittedName>
</protein>
<dbReference type="AlphaFoldDB" id="A0A5S5BS55"/>
<name>A0A5S5BS55_9FLAO</name>
<evidence type="ECO:0000256" key="1">
    <source>
        <dbReference type="SAM" id="MobiDB-lite"/>
    </source>
</evidence>
<dbReference type="EMBL" id="VNHU01000014">
    <property type="protein sequence ID" value="TYP70021.1"/>
    <property type="molecule type" value="Genomic_DNA"/>
</dbReference>